<reference evidence="1" key="1">
    <citation type="submission" date="2018-02" db="EMBL/GenBank/DDBJ databases">
        <title>The genomes of Aspergillus section Nigri reveals drivers in fungal speciation.</title>
        <authorList>
            <consortium name="DOE Joint Genome Institute"/>
            <person name="Vesth T.C."/>
            <person name="Nybo J."/>
            <person name="Theobald S."/>
            <person name="Brandl J."/>
            <person name="Frisvad J.C."/>
            <person name="Nielsen K.F."/>
            <person name="Lyhne E.K."/>
            <person name="Kogle M.E."/>
            <person name="Kuo A."/>
            <person name="Riley R."/>
            <person name="Clum A."/>
            <person name="Nolan M."/>
            <person name="Lipzen A."/>
            <person name="Salamov A."/>
            <person name="Henrissat B."/>
            <person name="Wiebenga A."/>
            <person name="De vries R.P."/>
            <person name="Grigoriev I.V."/>
            <person name="Mortensen U.H."/>
            <person name="Andersen M.R."/>
            <person name="Baker S.E."/>
        </authorList>
    </citation>
    <scope>NUCLEOTIDE SEQUENCE</scope>
    <source>
        <strain evidence="1">CBS 621.78</strain>
    </source>
</reference>
<evidence type="ECO:0000313" key="2">
    <source>
        <dbReference type="Proteomes" id="UP000249057"/>
    </source>
</evidence>
<keyword evidence="2" id="KW-1185">Reference proteome</keyword>
<proteinExistence type="predicted"/>
<organism evidence="1 2">
    <name type="scientific">Aspergillus brunneoviolaceus CBS 621.78</name>
    <dbReference type="NCBI Taxonomy" id="1450534"/>
    <lineage>
        <taxon>Eukaryota</taxon>
        <taxon>Fungi</taxon>
        <taxon>Dikarya</taxon>
        <taxon>Ascomycota</taxon>
        <taxon>Pezizomycotina</taxon>
        <taxon>Eurotiomycetes</taxon>
        <taxon>Eurotiomycetidae</taxon>
        <taxon>Eurotiales</taxon>
        <taxon>Aspergillaceae</taxon>
        <taxon>Aspergillus</taxon>
        <taxon>Aspergillus subgen. Circumdati</taxon>
    </lineage>
</organism>
<sequence>MRVRFPYLESGGFTVDLFLPLRPLSLPLPLSSYHVFSSLNSIVLWVVVAGHLDCWRHFLSRVVVFSTRGIGSRVVIHVW</sequence>
<accession>A0ACD1G262</accession>
<protein>
    <submittedName>
        <fullName evidence="1">Uncharacterized protein</fullName>
    </submittedName>
</protein>
<name>A0ACD1G262_9EURO</name>
<gene>
    <name evidence="1" type="ORF">BO95DRAFT_209181</name>
</gene>
<dbReference type="EMBL" id="KZ825363">
    <property type="protein sequence ID" value="RAH43361.1"/>
    <property type="molecule type" value="Genomic_DNA"/>
</dbReference>
<evidence type="ECO:0000313" key="1">
    <source>
        <dbReference type="EMBL" id="RAH43361.1"/>
    </source>
</evidence>
<dbReference type="Proteomes" id="UP000249057">
    <property type="component" value="Unassembled WGS sequence"/>
</dbReference>